<keyword evidence="1" id="KW-0472">Membrane</keyword>
<sequence>MCDRQIVKECVCIWFGSEEAFEELIRSEVLDALSAGLQNGVFTRSWSLCVCSPLLWAFWDLSASFAAHGLLEDAFEFGIAGLVLWFLCAPMYIDYGTWIIRRYCHLASTTFWECLKNFEVLLLALLGFSFIAGTFVLCRLIWSEQRYRVVLFGGAWCLLALCHFVYRRFSSSLNDPSGRDLTHCALRI</sequence>
<feature type="transmembrane region" description="Helical" evidence="1">
    <location>
        <begin position="120"/>
        <end position="142"/>
    </location>
</feature>
<accession>A0ABP0J1T3</accession>
<proteinExistence type="predicted"/>
<dbReference type="EMBL" id="CAXAMN010004335">
    <property type="protein sequence ID" value="CAK9008709.1"/>
    <property type="molecule type" value="Genomic_DNA"/>
</dbReference>
<keyword evidence="1" id="KW-0812">Transmembrane</keyword>
<gene>
    <name evidence="2" type="ORF">CCMP2556_LOCUS9196</name>
    <name evidence="3" type="ORF">CCMP2556_LOCUS9357</name>
</gene>
<evidence type="ECO:0000313" key="2">
    <source>
        <dbReference type="EMBL" id="CAK9008298.1"/>
    </source>
</evidence>
<dbReference type="Proteomes" id="UP001642484">
    <property type="component" value="Unassembled WGS sequence"/>
</dbReference>
<name>A0ABP0J1T3_9DINO</name>
<evidence type="ECO:0000313" key="3">
    <source>
        <dbReference type="EMBL" id="CAK9008709.1"/>
    </source>
</evidence>
<evidence type="ECO:0000256" key="1">
    <source>
        <dbReference type="SAM" id="Phobius"/>
    </source>
</evidence>
<keyword evidence="1" id="KW-1133">Transmembrane helix</keyword>
<feature type="transmembrane region" description="Helical" evidence="1">
    <location>
        <begin position="74"/>
        <end position="93"/>
    </location>
</feature>
<organism evidence="2 4">
    <name type="scientific">Durusdinium trenchii</name>
    <dbReference type="NCBI Taxonomy" id="1381693"/>
    <lineage>
        <taxon>Eukaryota</taxon>
        <taxon>Sar</taxon>
        <taxon>Alveolata</taxon>
        <taxon>Dinophyceae</taxon>
        <taxon>Suessiales</taxon>
        <taxon>Symbiodiniaceae</taxon>
        <taxon>Durusdinium</taxon>
    </lineage>
</organism>
<protein>
    <submittedName>
        <fullName evidence="2">Uncharacterized protein</fullName>
    </submittedName>
</protein>
<feature type="transmembrane region" description="Helical" evidence="1">
    <location>
        <begin position="45"/>
        <end position="67"/>
    </location>
</feature>
<evidence type="ECO:0000313" key="4">
    <source>
        <dbReference type="Proteomes" id="UP001642484"/>
    </source>
</evidence>
<dbReference type="EMBL" id="CAXAMN010004224">
    <property type="protein sequence ID" value="CAK9008298.1"/>
    <property type="molecule type" value="Genomic_DNA"/>
</dbReference>
<comment type="caution">
    <text evidence="2">The sequence shown here is derived from an EMBL/GenBank/DDBJ whole genome shotgun (WGS) entry which is preliminary data.</text>
</comment>
<keyword evidence="4" id="KW-1185">Reference proteome</keyword>
<reference evidence="2 4" key="1">
    <citation type="submission" date="2024-02" db="EMBL/GenBank/DDBJ databases">
        <authorList>
            <person name="Chen Y."/>
            <person name="Shah S."/>
            <person name="Dougan E. K."/>
            <person name="Thang M."/>
            <person name="Chan C."/>
        </authorList>
    </citation>
    <scope>NUCLEOTIDE SEQUENCE [LARGE SCALE GENOMIC DNA]</scope>
</reference>
<feature type="transmembrane region" description="Helical" evidence="1">
    <location>
        <begin position="149"/>
        <end position="166"/>
    </location>
</feature>